<dbReference type="Pfam" id="PF11876">
    <property type="entry name" value="TsiV"/>
    <property type="match status" value="1"/>
</dbReference>
<keyword evidence="2" id="KW-1185">Reference proteome</keyword>
<name>A0A2U2HNG6_9BURK</name>
<organism evidence="1 2">
    <name type="scientific">Massilia glaciei</name>
    <dbReference type="NCBI Taxonomy" id="1524097"/>
    <lineage>
        <taxon>Bacteria</taxon>
        <taxon>Pseudomonadati</taxon>
        <taxon>Pseudomonadota</taxon>
        <taxon>Betaproteobacteria</taxon>
        <taxon>Burkholderiales</taxon>
        <taxon>Oxalobacteraceae</taxon>
        <taxon>Telluria group</taxon>
        <taxon>Massilia</taxon>
    </lineage>
</organism>
<protein>
    <submittedName>
        <fullName evidence="1">DUF3396 domain-containing protein</fullName>
    </submittedName>
</protein>
<dbReference type="InterPro" id="IPR021815">
    <property type="entry name" value="TsiV"/>
</dbReference>
<evidence type="ECO:0000313" key="2">
    <source>
        <dbReference type="Proteomes" id="UP000241421"/>
    </source>
</evidence>
<proteinExistence type="predicted"/>
<accession>A0A2U2HNG6</accession>
<dbReference type="EMBL" id="PXWF02000119">
    <property type="protein sequence ID" value="PWF49064.1"/>
    <property type="molecule type" value="Genomic_DNA"/>
</dbReference>
<comment type="caution">
    <text evidence="1">The sequence shown here is derived from an EMBL/GenBank/DDBJ whole genome shotgun (WGS) entry which is preliminary data.</text>
</comment>
<dbReference type="AlphaFoldDB" id="A0A2U2HNG6"/>
<dbReference type="Proteomes" id="UP000241421">
    <property type="component" value="Unassembled WGS sequence"/>
</dbReference>
<evidence type="ECO:0000313" key="1">
    <source>
        <dbReference type="EMBL" id="PWF49064.1"/>
    </source>
</evidence>
<sequence length="360" mass="39553">MGAFMAQWNAKHGHGVMPGAMLMKNGPQDYVGATLCVRGTLYFQGSATPEVREAICKCFDAYEAIAKDHLTWLWRDSPPEGPDKFAYAEAPPLRAMMRKMGPDDHVGFAYTGGEKAHEASPWCFFASGLREWQAKLGWNGLDSLVFSVPRETVEQNPTLFQRLFVDFAKLLKAEHGHAGFAFNLSITRPQENEATEAVMVSKMAGLDAGRAGLIRSWHEEGIDDHLVNIGWLTAINDAMVEKVGGLSTLRSELPSGWFAKYGYGNGIVIQAGPACEIAPVELDPKPAIYVLPAMALKAVRMAPSGDLHQGSQDGEPKLTGLASAAWFSRFDVPDEELMRYKTKLLNEPKLTKETLLPEAR</sequence>
<dbReference type="OrthoDB" id="8986326at2"/>
<gene>
    <name evidence="1" type="ORF">C7C56_008580</name>
</gene>
<reference evidence="1 2" key="1">
    <citation type="submission" date="2018-04" db="EMBL/GenBank/DDBJ databases">
        <title>Massilia violaceinigra sp. nov., a novel purple-pigmented bacterium isolated from Tianshan glacier, Xinjiang, China.</title>
        <authorList>
            <person name="Wang H."/>
        </authorList>
    </citation>
    <scope>NUCLEOTIDE SEQUENCE [LARGE SCALE GENOMIC DNA]</scope>
    <source>
        <strain evidence="1 2">B448-2</strain>
    </source>
</reference>